<reference evidence="1 2" key="1">
    <citation type="submission" date="2018-09" db="EMBL/GenBank/DDBJ databases">
        <title>Paenibacillus SK2017-BO5.</title>
        <authorList>
            <person name="Piskunova J.V."/>
            <person name="Dubiley S.A."/>
            <person name="Severinov K.V."/>
        </authorList>
    </citation>
    <scope>NUCLEOTIDE SEQUENCE [LARGE SCALE GENOMIC DNA]</scope>
    <source>
        <strain evidence="1 2">BO5</strain>
    </source>
</reference>
<dbReference type="GO" id="GO:0070573">
    <property type="term" value="F:metallodipeptidase activity"/>
    <property type="evidence" value="ECO:0007669"/>
    <property type="project" value="InterPro"/>
</dbReference>
<dbReference type="PANTHER" id="PTHR10443">
    <property type="entry name" value="MICROSOMAL DIPEPTIDASE"/>
    <property type="match status" value="1"/>
</dbReference>
<dbReference type="CDD" id="cd01301">
    <property type="entry name" value="rDP_like"/>
    <property type="match status" value="1"/>
</dbReference>
<dbReference type="OrthoDB" id="9804920at2"/>
<dbReference type="PROSITE" id="PS51365">
    <property type="entry name" value="RENAL_DIPEPTIDASE_2"/>
    <property type="match status" value="1"/>
</dbReference>
<proteinExistence type="predicted"/>
<gene>
    <name evidence="1" type="ORF">DQX05_15085</name>
</gene>
<dbReference type="Proteomes" id="UP000266177">
    <property type="component" value="Unassembled WGS sequence"/>
</dbReference>
<accession>A0A3A3GXM8</accession>
<dbReference type="Pfam" id="PF01244">
    <property type="entry name" value="Peptidase_M19"/>
    <property type="match status" value="1"/>
</dbReference>
<dbReference type="EMBL" id="QYZD01000013">
    <property type="protein sequence ID" value="RJG22883.1"/>
    <property type="molecule type" value="Genomic_DNA"/>
</dbReference>
<dbReference type="InterPro" id="IPR032466">
    <property type="entry name" value="Metal_Hydrolase"/>
</dbReference>
<dbReference type="PANTHER" id="PTHR10443:SF12">
    <property type="entry name" value="DIPEPTIDASE"/>
    <property type="match status" value="1"/>
</dbReference>
<evidence type="ECO:0000313" key="2">
    <source>
        <dbReference type="Proteomes" id="UP000266177"/>
    </source>
</evidence>
<dbReference type="InterPro" id="IPR008257">
    <property type="entry name" value="Pept_M19"/>
</dbReference>
<dbReference type="SUPFAM" id="SSF51556">
    <property type="entry name" value="Metallo-dependent hydrolases"/>
    <property type="match status" value="1"/>
</dbReference>
<dbReference type="Gene3D" id="3.20.20.140">
    <property type="entry name" value="Metal-dependent hydrolases"/>
    <property type="match status" value="1"/>
</dbReference>
<protein>
    <submittedName>
        <fullName evidence="1">Membrane dipeptidase</fullName>
    </submittedName>
</protein>
<dbReference type="AlphaFoldDB" id="A0A3A3GXM8"/>
<organism evidence="1 2">
    <name type="scientific">Paenibacillus thiaminolyticus</name>
    <name type="common">Bacillus thiaminolyticus</name>
    <dbReference type="NCBI Taxonomy" id="49283"/>
    <lineage>
        <taxon>Bacteria</taxon>
        <taxon>Bacillati</taxon>
        <taxon>Bacillota</taxon>
        <taxon>Bacilli</taxon>
        <taxon>Bacillales</taxon>
        <taxon>Paenibacillaceae</taxon>
        <taxon>Paenibacillus</taxon>
    </lineage>
</organism>
<name>A0A3A3GXM8_PANTH</name>
<dbReference type="RefSeq" id="WP_119794406.1">
    <property type="nucleotide sequence ID" value="NZ_QYZD01000013.1"/>
</dbReference>
<dbReference type="GO" id="GO:0006508">
    <property type="term" value="P:proteolysis"/>
    <property type="evidence" value="ECO:0007669"/>
    <property type="project" value="InterPro"/>
</dbReference>
<evidence type="ECO:0000313" key="1">
    <source>
        <dbReference type="EMBL" id="RJG22883.1"/>
    </source>
</evidence>
<sequence>MNARIIDFHCDVLYKMLYHGTGRFEKEADFDVTLPRLKQGGVGMQVFAVFLEDSALAGPPKFAQVLRSIDLLRERINTLPGMRLIRWRDDLERWQQQPDQIGSLLSLEGVDALEGDLVNLRTAYELGVRFIGLTWNHANWAVDGTLEERQAGFTALGRCLIQECDRLGLIIDVSHLNRTAFWELLELTERPIFASHSNAAAVLDHPRNLTDQQILAIIARDGRIGVTFVPHFIHEGDKASIDHLLRHIEHIAALGGERHLMFGSDFDGIDKKVERLEHAGQYTNLLNELHKRYSPDFVERISSANALSFLATHLPEREL</sequence>
<comment type="caution">
    <text evidence="1">The sequence shown here is derived from an EMBL/GenBank/DDBJ whole genome shotgun (WGS) entry which is preliminary data.</text>
</comment>